<keyword evidence="2" id="KW-1185">Reference proteome</keyword>
<evidence type="ECO:0000313" key="2">
    <source>
        <dbReference type="Proteomes" id="UP001383192"/>
    </source>
</evidence>
<dbReference type="Proteomes" id="UP001383192">
    <property type="component" value="Unassembled WGS sequence"/>
</dbReference>
<reference evidence="1 2" key="1">
    <citation type="submission" date="2024-01" db="EMBL/GenBank/DDBJ databases">
        <title>A draft genome for a cacao thread blight-causing isolate of Paramarasmius palmivorus.</title>
        <authorList>
            <person name="Baruah I.K."/>
            <person name="Bukari Y."/>
            <person name="Amoako-Attah I."/>
            <person name="Meinhardt L.W."/>
            <person name="Bailey B.A."/>
            <person name="Cohen S.P."/>
        </authorList>
    </citation>
    <scope>NUCLEOTIDE SEQUENCE [LARGE SCALE GENOMIC DNA]</scope>
    <source>
        <strain evidence="1 2">GH-12</strain>
    </source>
</reference>
<evidence type="ECO:0000313" key="1">
    <source>
        <dbReference type="EMBL" id="KAK7032385.1"/>
    </source>
</evidence>
<proteinExistence type="predicted"/>
<gene>
    <name evidence="1" type="ORF">VNI00_013133</name>
</gene>
<organism evidence="1 2">
    <name type="scientific">Paramarasmius palmivorus</name>
    <dbReference type="NCBI Taxonomy" id="297713"/>
    <lineage>
        <taxon>Eukaryota</taxon>
        <taxon>Fungi</taxon>
        <taxon>Dikarya</taxon>
        <taxon>Basidiomycota</taxon>
        <taxon>Agaricomycotina</taxon>
        <taxon>Agaricomycetes</taxon>
        <taxon>Agaricomycetidae</taxon>
        <taxon>Agaricales</taxon>
        <taxon>Marasmiineae</taxon>
        <taxon>Marasmiaceae</taxon>
        <taxon>Paramarasmius</taxon>
    </lineage>
</organism>
<dbReference type="AlphaFoldDB" id="A0AAW0C127"/>
<comment type="caution">
    <text evidence="1">The sequence shown here is derived from an EMBL/GenBank/DDBJ whole genome shotgun (WGS) entry which is preliminary data.</text>
</comment>
<dbReference type="EMBL" id="JAYKXP010000065">
    <property type="protein sequence ID" value="KAK7032385.1"/>
    <property type="molecule type" value="Genomic_DNA"/>
</dbReference>
<accession>A0AAW0C127</accession>
<sequence>MVNLFLGNLGHMALELLLGDPPQFQQVNDADNVKTEVKNSCIRKYMQTVLWFLVLGLWDTFRVLQFETGAIIVGACALGMFTVPNSDAPLEIIVQAKYVSRLLMFFLKAGFVFMPSRPEHEWPDDHSDIIWMEDSFSNTFRANKNTYSPLVDHALVANVYNFCDSSQRRVQIVASNGSAFDLMFAMTSTIYMNLVTATHMVMLFPYTTLERRVSIDFTRPQGVNTTLTMPYFKGDAVKVNPPLTALDVVVPTSEVNLLPRSLLAPPSLCVELPPVPLPYGVNYPGSPELAAAVSWQMGVDASHFASIETVPYRHHTLLQSYTLAPVVELAVTRPRSGFIEELSSEETDQDVGDLHHDVASMEEAADEEFMATLDGILTDTLGVRSRYRHNASVIATCVAEWCGFGCSTSTALAPTAAVASAAFATLNSLPPVNPELIRITMVCSPTRGLNGRIWTTLTVCFLEEREATEDSEQSVAEDHKHVLAGLANIAMTIRIFAENRRDIQIGL</sequence>
<protein>
    <submittedName>
        <fullName evidence="1">Uncharacterized protein</fullName>
    </submittedName>
</protein>
<name>A0AAW0C127_9AGAR</name>